<dbReference type="Pfam" id="PF00067">
    <property type="entry name" value="p450"/>
    <property type="match status" value="1"/>
</dbReference>
<dbReference type="PRINTS" id="PR00463">
    <property type="entry name" value="EP450I"/>
</dbReference>
<evidence type="ECO:0000313" key="3">
    <source>
        <dbReference type="Proteomes" id="UP000694865"/>
    </source>
</evidence>
<evidence type="ECO:0000313" key="4">
    <source>
        <dbReference type="RefSeq" id="XP_002741529.1"/>
    </source>
</evidence>
<keyword evidence="2" id="KW-1133">Transmembrane helix</keyword>
<dbReference type="InterPro" id="IPR050196">
    <property type="entry name" value="Cytochrome_P450_Monoox"/>
</dbReference>
<dbReference type="Proteomes" id="UP000694865">
    <property type="component" value="Unplaced"/>
</dbReference>
<dbReference type="SUPFAM" id="SSF48264">
    <property type="entry name" value="Cytochrome P450"/>
    <property type="match status" value="1"/>
</dbReference>
<dbReference type="InterPro" id="IPR001128">
    <property type="entry name" value="Cyt_P450"/>
</dbReference>
<comment type="similarity">
    <text evidence="1">Belongs to the cytochrome P450 family.</text>
</comment>
<dbReference type="PANTHER" id="PTHR24291">
    <property type="entry name" value="CYTOCHROME P450 FAMILY 4"/>
    <property type="match status" value="1"/>
</dbReference>
<name>A0ABM0H0J9_SACKO</name>
<dbReference type="CDD" id="cd20659">
    <property type="entry name" value="CYP4B_4F-like"/>
    <property type="match status" value="1"/>
</dbReference>
<dbReference type="PRINTS" id="PR00385">
    <property type="entry name" value="P450"/>
</dbReference>
<accession>A0ABM0H0J9</accession>
<dbReference type="PANTHER" id="PTHR24291:SF201">
    <property type="entry name" value="CYTOCHROME P450, FAMILY 4, SUBFAMILY B, POLYPEPTIDE 7"/>
    <property type="match status" value="1"/>
</dbReference>
<feature type="transmembrane region" description="Helical" evidence="2">
    <location>
        <begin position="6"/>
        <end position="30"/>
    </location>
</feature>
<organism evidence="3 4">
    <name type="scientific">Saccoglossus kowalevskii</name>
    <name type="common">Acorn worm</name>
    <dbReference type="NCBI Taxonomy" id="10224"/>
    <lineage>
        <taxon>Eukaryota</taxon>
        <taxon>Metazoa</taxon>
        <taxon>Hemichordata</taxon>
        <taxon>Enteropneusta</taxon>
        <taxon>Harrimaniidae</taxon>
        <taxon>Saccoglossus</taxon>
    </lineage>
</organism>
<protein>
    <submittedName>
        <fullName evidence="4">Leukotriene-B4 omega-hydroxylase 3-like</fullName>
    </submittedName>
</protein>
<gene>
    <name evidence="4" type="primary">LOC100370036</name>
</gene>
<dbReference type="Gene3D" id="1.10.630.10">
    <property type="entry name" value="Cytochrome P450"/>
    <property type="match status" value="1"/>
</dbReference>
<dbReference type="InterPro" id="IPR036396">
    <property type="entry name" value="Cyt_P450_sf"/>
</dbReference>
<keyword evidence="2" id="KW-0472">Membrane</keyword>
<sequence>MANTTWTANVGTLCLTILILIVLQLVFTLWKLFRQRQSHRIALAAFPCPPARHWFYGHHWNTSAEQGIQDQLSLGKLYSHYYQRWVGPFRGTLSLIHPDSVKAILSTAEPKSPNSYGVLKEWLGDGLLISSGAKWKRNRRLLTPAFHFDILKPYVKVYNDCVEVLMDKWCKGDLDKPVELFKDVSLLTLDSLLKCIFSVESNCQTDSGHNEYVRSVKQLALLFIFRYRTFLPSFLFRRLVSHGRQWAETLDILHGYTKQVIDQKRNNRKKEQATEKTYVDFLDILLDAKDEDGDGLTDKEIQDEVDTFMFRGHDTTASGISWCLYNLARYPEYQQKCREEIDELVEGKDNKEIEWEDLHCLNYTTMFIKESLRFHPPVSNISRRTTTPLHFPDGKVLPAGFSVAIFILGVHHNPHVWDDPEVFDPMRFSSENSKNRTPYAFIPFAAGPRNCIGQNFAMNELKVVISRILHRFELSIDNSCPTPKRRFGFVLRAENGIYIKLKPRSSF</sequence>
<reference evidence="4" key="1">
    <citation type="submission" date="2025-08" db="UniProtKB">
        <authorList>
            <consortium name="RefSeq"/>
        </authorList>
    </citation>
    <scope>IDENTIFICATION</scope>
    <source>
        <tissue evidence="4">Testes</tissue>
    </source>
</reference>
<keyword evidence="2" id="KW-0812">Transmembrane</keyword>
<keyword evidence="3" id="KW-1185">Reference proteome</keyword>
<dbReference type="InterPro" id="IPR002401">
    <property type="entry name" value="Cyt_P450_E_grp-I"/>
</dbReference>
<evidence type="ECO:0000256" key="1">
    <source>
        <dbReference type="ARBA" id="ARBA00010617"/>
    </source>
</evidence>
<proteinExistence type="inferred from homology"/>
<evidence type="ECO:0000256" key="2">
    <source>
        <dbReference type="SAM" id="Phobius"/>
    </source>
</evidence>
<dbReference type="RefSeq" id="XP_002741529.1">
    <property type="nucleotide sequence ID" value="XM_002741483.2"/>
</dbReference>
<dbReference type="GeneID" id="100370036"/>